<dbReference type="AlphaFoldDB" id="A0AAD7G2T6"/>
<feature type="region of interest" description="Disordered" evidence="1">
    <location>
        <begin position="420"/>
        <end position="498"/>
    </location>
</feature>
<evidence type="ECO:0000313" key="3">
    <source>
        <dbReference type="Proteomes" id="UP001221757"/>
    </source>
</evidence>
<comment type="caution">
    <text evidence="2">The sequence shown here is derived from an EMBL/GenBank/DDBJ whole genome shotgun (WGS) entry which is preliminary data.</text>
</comment>
<protein>
    <submittedName>
        <fullName evidence="2">Uncharacterized protein</fullName>
    </submittedName>
</protein>
<keyword evidence="3" id="KW-1185">Reference proteome</keyword>
<evidence type="ECO:0000313" key="2">
    <source>
        <dbReference type="EMBL" id="KAJ7653418.1"/>
    </source>
</evidence>
<reference evidence="2" key="1">
    <citation type="submission" date="2023-03" db="EMBL/GenBank/DDBJ databases">
        <title>Massive genome expansion in bonnet fungi (Mycena s.s.) driven by repeated elements and novel gene families across ecological guilds.</title>
        <authorList>
            <consortium name="Lawrence Berkeley National Laboratory"/>
            <person name="Harder C.B."/>
            <person name="Miyauchi S."/>
            <person name="Viragh M."/>
            <person name="Kuo A."/>
            <person name="Thoen E."/>
            <person name="Andreopoulos B."/>
            <person name="Lu D."/>
            <person name="Skrede I."/>
            <person name="Drula E."/>
            <person name="Henrissat B."/>
            <person name="Morin E."/>
            <person name="Kohler A."/>
            <person name="Barry K."/>
            <person name="LaButti K."/>
            <person name="Morin E."/>
            <person name="Salamov A."/>
            <person name="Lipzen A."/>
            <person name="Mereny Z."/>
            <person name="Hegedus B."/>
            <person name="Baldrian P."/>
            <person name="Stursova M."/>
            <person name="Weitz H."/>
            <person name="Taylor A."/>
            <person name="Grigoriev I.V."/>
            <person name="Nagy L.G."/>
            <person name="Martin F."/>
            <person name="Kauserud H."/>
        </authorList>
    </citation>
    <scope>NUCLEOTIDE SEQUENCE</scope>
    <source>
        <strain evidence="2">CBHHK067</strain>
    </source>
</reference>
<feature type="compositionally biased region" description="Acidic residues" evidence="1">
    <location>
        <begin position="427"/>
        <end position="454"/>
    </location>
</feature>
<sequence length="513" mass="57305">MTQSARIHADIDNRKAVGEDENAVDLIETSEHSTAPTPKKTRLGNFAESNVAARSKRRCGERQLTLREAGRDLRTRIGPRDRSNLALAKLDERWSCLYRICRGGALVTAKLRENRENDIVSRRRDAAAKPMSIATWDSCSDWTGSPTDQLDHYVAQPLLCPQPLMAFSGGGRSGGEGVRIGSDKMTETFEWKYAQLCRRQGITLPVLPRFTQEAHNTFPKKSLPSQRLLLTTRMQAFDVVWALITDARVCKKRYLRRKVPRSVRKHLPCECRQNSMNLPFLYSFSRFSPSGGDPVQWSENPRTRGWLSLLSIWSSLLASAFPSNASGFPYFRYKTLLPHNGNVQDTYSADPLYLIYSYIIEKKNGPKQVCVHGGHKFQNTVTENSARSISSVKLRREPLLGLEEVEDPVLSLDELEPSLEEGVPLVDDPDPVLPEDESVPPEDDPVPPEDDPVLPEDNPVLPEDDPVPLEDEPVSPEDDPVLFPPLSEPVAPSTFTGNPDALQLATYAVSNAP</sequence>
<gene>
    <name evidence="2" type="ORF">B0H17DRAFT_1147132</name>
</gene>
<accession>A0AAD7G2T6</accession>
<name>A0AAD7G2T6_MYCRO</name>
<dbReference type="EMBL" id="JARKIE010000336">
    <property type="protein sequence ID" value="KAJ7653418.1"/>
    <property type="molecule type" value="Genomic_DNA"/>
</dbReference>
<organism evidence="2 3">
    <name type="scientific">Mycena rosella</name>
    <name type="common">Pink bonnet</name>
    <name type="synonym">Agaricus rosellus</name>
    <dbReference type="NCBI Taxonomy" id="1033263"/>
    <lineage>
        <taxon>Eukaryota</taxon>
        <taxon>Fungi</taxon>
        <taxon>Dikarya</taxon>
        <taxon>Basidiomycota</taxon>
        <taxon>Agaricomycotina</taxon>
        <taxon>Agaricomycetes</taxon>
        <taxon>Agaricomycetidae</taxon>
        <taxon>Agaricales</taxon>
        <taxon>Marasmiineae</taxon>
        <taxon>Mycenaceae</taxon>
        <taxon>Mycena</taxon>
    </lineage>
</organism>
<feature type="compositionally biased region" description="Acidic residues" evidence="1">
    <location>
        <begin position="462"/>
        <end position="480"/>
    </location>
</feature>
<proteinExistence type="predicted"/>
<evidence type="ECO:0000256" key="1">
    <source>
        <dbReference type="SAM" id="MobiDB-lite"/>
    </source>
</evidence>
<dbReference type="Proteomes" id="UP001221757">
    <property type="component" value="Unassembled WGS sequence"/>
</dbReference>